<comment type="caution">
    <text evidence="6">The sequence shown here is derived from an EMBL/GenBank/DDBJ whole genome shotgun (WGS) entry which is preliminary data.</text>
</comment>
<comment type="subcellular location">
    <subcellularLocation>
        <location evidence="1 5">Cytoplasm</location>
    </subcellularLocation>
</comment>
<dbReference type="EC" id="3.6.1.-" evidence="5"/>
<sequence length="194" mass="21566">MSKQSLVLASSSSFRKELLERLHLTFITDSPDINESLLLDESPEDFVRRLSLEKARKVASRHQDSLIIASDQCSVLNSNIHGKPGHHDAAVKQLLESSGQQVSFLTGLCVLDSKTGNYELALVPYYVHFRELTLEEIDRYLRLETPYNCAGSFKSEGLGVTLFKSMEGDDPSALIGLPLIRLCGILRSFGLELP</sequence>
<feature type="site" description="Important for substrate specificity" evidence="5">
    <location>
        <position position="156"/>
    </location>
</feature>
<feature type="site" description="Important for substrate specificity" evidence="5">
    <location>
        <position position="14"/>
    </location>
</feature>
<comment type="similarity">
    <text evidence="5">Belongs to the Maf family. YceF subfamily.</text>
</comment>
<feature type="site" description="Important for substrate specificity" evidence="5">
    <location>
        <position position="72"/>
    </location>
</feature>
<evidence type="ECO:0000256" key="4">
    <source>
        <dbReference type="ARBA" id="ARBA00023080"/>
    </source>
</evidence>
<evidence type="ECO:0000256" key="3">
    <source>
        <dbReference type="ARBA" id="ARBA00022801"/>
    </source>
</evidence>
<dbReference type="Proteomes" id="UP000245506">
    <property type="component" value="Unassembled WGS sequence"/>
</dbReference>
<dbReference type="EMBL" id="QGKL01000035">
    <property type="protein sequence ID" value="PWQ95316.1"/>
    <property type="molecule type" value="Genomic_DNA"/>
</dbReference>
<comment type="function">
    <text evidence="5">Nucleoside triphosphate pyrophosphatase that hydrolyzes 7-methyl-GTP (m(7)GTP). May have a dual role in cell division arrest and in preventing the incorporation of modified nucleotides into cellular nucleic acids.</text>
</comment>
<dbReference type="SUPFAM" id="SSF52972">
    <property type="entry name" value="ITPase-like"/>
    <property type="match status" value="1"/>
</dbReference>
<name>A0A317C9V5_9GAMM</name>
<dbReference type="PIRSF" id="PIRSF006305">
    <property type="entry name" value="Maf"/>
    <property type="match status" value="1"/>
</dbReference>
<dbReference type="GO" id="GO:0005737">
    <property type="term" value="C:cytoplasm"/>
    <property type="evidence" value="ECO:0007669"/>
    <property type="project" value="UniProtKB-SubCell"/>
</dbReference>
<dbReference type="OrthoDB" id="9813694at2"/>
<dbReference type="GO" id="GO:0009117">
    <property type="term" value="P:nucleotide metabolic process"/>
    <property type="evidence" value="ECO:0007669"/>
    <property type="project" value="UniProtKB-KW"/>
</dbReference>
<evidence type="ECO:0000313" key="6">
    <source>
        <dbReference type="EMBL" id="PWQ95316.1"/>
    </source>
</evidence>
<dbReference type="Gene3D" id="3.90.950.10">
    <property type="match status" value="1"/>
</dbReference>
<dbReference type="AlphaFoldDB" id="A0A317C9V5"/>
<dbReference type="NCBIfam" id="TIGR00172">
    <property type="entry name" value="maf"/>
    <property type="match status" value="1"/>
</dbReference>
<evidence type="ECO:0000256" key="1">
    <source>
        <dbReference type="ARBA" id="ARBA00004496"/>
    </source>
</evidence>
<dbReference type="HAMAP" id="MF_00528">
    <property type="entry name" value="Maf"/>
    <property type="match status" value="1"/>
</dbReference>
<dbReference type="InterPro" id="IPR003697">
    <property type="entry name" value="Maf-like"/>
</dbReference>
<keyword evidence="4 5" id="KW-0546">Nucleotide metabolism</keyword>
<dbReference type="CDD" id="cd00555">
    <property type="entry name" value="Maf"/>
    <property type="match status" value="1"/>
</dbReference>
<comment type="caution">
    <text evidence="5">Lacks conserved residue(s) required for the propagation of feature annotation.</text>
</comment>
<keyword evidence="3 5" id="KW-0378">Hydrolase</keyword>
<dbReference type="InterPro" id="IPR029001">
    <property type="entry name" value="ITPase-like_fam"/>
</dbReference>
<comment type="cofactor">
    <cofactor evidence="5">
        <name>a divalent metal cation</name>
        <dbReference type="ChEBI" id="CHEBI:60240"/>
    </cofactor>
</comment>
<dbReference type="Pfam" id="PF02545">
    <property type="entry name" value="Maf"/>
    <property type="match status" value="1"/>
</dbReference>
<evidence type="ECO:0000256" key="5">
    <source>
        <dbReference type="HAMAP-Rule" id="MF_00528"/>
    </source>
</evidence>
<gene>
    <name evidence="6" type="ORF">DKT75_13320</name>
</gene>
<evidence type="ECO:0000313" key="7">
    <source>
        <dbReference type="Proteomes" id="UP000245506"/>
    </source>
</evidence>
<comment type="catalytic activity">
    <reaction evidence="5">
        <text>N(7)-methyl-GTP + H2O = N(7)-methyl-GMP + diphosphate + H(+)</text>
        <dbReference type="Rhea" id="RHEA:58744"/>
        <dbReference type="ChEBI" id="CHEBI:15377"/>
        <dbReference type="ChEBI" id="CHEBI:15378"/>
        <dbReference type="ChEBI" id="CHEBI:33019"/>
        <dbReference type="ChEBI" id="CHEBI:58285"/>
        <dbReference type="ChEBI" id="CHEBI:87133"/>
    </reaction>
</comment>
<evidence type="ECO:0000256" key="2">
    <source>
        <dbReference type="ARBA" id="ARBA00022490"/>
    </source>
</evidence>
<feature type="active site" description="Proton acceptor" evidence="5">
    <location>
        <position position="71"/>
    </location>
</feature>
<proteinExistence type="inferred from homology"/>
<dbReference type="PANTHER" id="PTHR43213:SF10">
    <property type="entry name" value="7-METHYL-GTP PYROPHOSPHATASE"/>
    <property type="match status" value="1"/>
</dbReference>
<protein>
    <recommendedName>
        <fullName evidence="5">7-methyl-GTP pyrophosphatase</fullName>
        <shortName evidence="5">m(7)GTP pyrophosphatase</shortName>
        <ecNumber evidence="5">3.6.1.-</ecNumber>
    </recommendedName>
</protein>
<dbReference type="PANTHER" id="PTHR43213">
    <property type="entry name" value="BIFUNCTIONAL DTTP/UTP PYROPHOSPHATASE/METHYLTRANSFERASE PROTEIN-RELATED"/>
    <property type="match status" value="1"/>
</dbReference>
<keyword evidence="2 5" id="KW-0963">Cytoplasm</keyword>
<keyword evidence="7" id="KW-1185">Reference proteome</keyword>
<reference evidence="6 7" key="1">
    <citation type="submission" date="2018-05" db="EMBL/GenBank/DDBJ databases">
        <title>Leucothrix arctica sp. nov., isolated from Arctic seawater.</title>
        <authorList>
            <person name="Choi A."/>
            <person name="Baek K."/>
        </authorList>
    </citation>
    <scope>NUCLEOTIDE SEQUENCE [LARGE SCALE GENOMIC DNA]</scope>
    <source>
        <strain evidence="6 7">IMCC9719</strain>
    </source>
</reference>
<dbReference type="GO" id="GO:0047429">
    <property type="term" value="F:nucleoside triphosphate diphosphatase activity"/>
    <property type="evidence" value="ECO:0007669"/>
    <property type="project" value="InterPro"/>
</dbReference>
<dbReference type="RefSeq" id="WP_109823928.1">
    <property type="nucleotide sequence ID" value="NZ_QGKL01000035.1"/>
</dbReference>
<organism evidence="6 7">
    <name type="scientific">Leucothrix arctica</name>
    <dbReference type="NCBI Taxonomy" id="1481894"/>
    <lineage>
        <taxon>Bacteria</taxon>
        <taxon>Pseudomonadati</taxon>
        <taxon>Pseudomonadota</taxon>
        <taxon>Gammaproteobacteria</taxon>
        <taxon>Thiotrichales</taxon>
        <taxon>Thiotrichaceae</taxon>
        <taxon>Leucothrix</taxon>
    </lineage>
</organism>
<accession>A0A317C9V5</accession>